<evidence type="ECO:0000256" key="2">
    <source>
        <dbReference type="RuleBase" id="RU003875"/>
    </source>
</evidence>
<keyword evidence="5" id="KW-1185">Reference proteome</keyword>
<dbReference type="PANTHER" id="PTHR42932:SF1">
    <property type="entry name" value="GENERAL STRESS PROTEIN 20U"/>
    <property type="match status" value="1"/>
</dbReference>
<dbReference type="InterPro" id="IPR002177">
    <property type="entry name" value="DPS_DNA-bd"/>
</dbReference>
<evidence type="ECO:0000259" key="3">
    <source>
        <dbReference type="Pfam" id="PF00210"/>
    </source>
</evidence>
<accession>A0A0A2G567</accession>
<dbReference type="InterPro" id="IPR009078">
    <property type="entry name" value="Ferritin-like_SF"/>
</dbReference>
<dbReference type="InterPro" id="IPR008331">
    <property type="entry name" value="Ferritin_DPS_dom"/>
</dbReference>
<name>A0A0A2G567_9PORP</name>
<comment type="similarity">
    <text evidence="1 2">Belongs to the Dps family.</text>
</comment>
<dbReference type="AlphaFoldDB" id="A0A0A2G567"/>
<dbReference type="Gene3D" id="1.20.1260.10">
    <property type="match status" value="1"/>
</dbReference>
<dbReference type="PIRSF" id="PIRSF005900">
    <property type="entry name" value="Dps"/>
    <property type="match status" value="1"/>
</dbReference>
<dbReference type="PANTHER" id="PTHR42932">
    <property type="entry name" value="GENERAL STRESS PROTEIN 20U"/>
    <property type="match status" value="1"/>
</dbReference>
<proteinExistence type="inferred from homology"/>
<dbReference type="GO" id="GO:0008199">
    <property type="term" value="F:ferric iron binding"/>
    <property type="evidence" value="ECO:0007669"/>
    <property type="project" value="InterPro"/>
</dbReference>
<dbReference type="CDD" id="cd01043">
    <property type="entry name" value="DPS"/>
    <property type="match status" value="1"/>
</dbReference>
<dbReference type="PROSITE" id="PS00818">
    <property type="entry name" value="DPS_1"/>
    <property type="match status" value="1"/>
</dbReference>
<evidence type="ECO:0000313" key="4">
    <source>
        <dbReference type="EMBL" id="KGN98398.1"/>
    </source>
</evidence>
<protein>
    <submittedName>
        <fullName evidence="4">DNA polymerase III subunit beta</fullName>
    </submittedName>
</protein>
<dbReference type="InterPro" id="IPR023188">
    <property type="entry name" value="DPS_DNA-bd_CS"/>
</dbReference>
<dbReference type="Proteomes" id="UP000030134">
    <property type="component" value="Unassembled WGS sequence"/>
</dbReference>
<evidence type="ECO:0000256" key="1">
    <source>
        <dbReference type="ARBA" id="ARBA00009497"/>
    </source>
</evidence>
<dbReference type="OrthoDB" id="9797023at2"/>
<dbReference type="SUPFAM" id="SSF47240">
    <property type="entry name" value="Ferritin-like"/>
    <property type="match status" value="1"/>
</dbReference>
<reference evidence="4 5" key="1">
    <citation type="submission" date="2014-08" db="EMBL/GenBank/DDBJ databases">
        <title>Porphyromonas gingivicanis strain:COT-022_OH1391 Genome sequencing.</title>
        <authorList>
            <person name="Wallis C."/>
            <person name="Deusch O."/>
            <person name="O'Flynn C."/>
            <person name="Davis I."/>
            <person name="Jospin G."/>
            <person name="Darling A.E."/>
            <person name="Coil D.A."/>
            <person name="Alexiev A."/>
            <person name="Horsfall A."/>
            <person name="Kirkwood N."/>
            <person name="Harris S."/>
            <person name="Eisen J.A."/>
        </authorList>
    </citation>
    <scope>NUCLEOTIDE SEQUENCE [LARGE SCALE GENOMIC DNA]</scope>
    <source>
        <strain evidence="5">COT-022 OH1391</strain>
    </source>
</reference>
<dbReference type="InterPro" id="IPR012347">
    <property type="entry name" value="Ferritin-like"/>
</dbReference>
<dbReference type="EMBL" id="JQZW01000006">
    <property type="protein sequence ID" value="KGN98398.1"/>
    <property type="molecule type" value="Genomic_DNA"/>
</dbReference>
<dbReference type="PRINTS" id="PR01346">
    <property type="entry name" value="HELNAPAPROT"/>
</dbReference>
<gene>
    <name evidence="4" type="ORF">HQ36_01935</name>
</gene>
<dbReference type="GO" id="GO:0016722">
    <property type="term" value="F:oxidoreductase activity, acting on metal ions"/>
    <property type="evidence" value="ECO:0007669"/>
    <property type="project" value="InterPro"/>
</dbReference>
<evidence type="ECO:0000313" key="5">
    <source>
        <dbReference type="Proteomes" id="UP000030134"/>
    </source>
</evidence>
<dbReference type="Pfam" id="PF00210">
    <property type="entry name" value="Ferritin"/>
    <property type="match status" value="1"/>
</dbReference>
<dbReference type="RefSeq" id="WP_036883067.1">
    <property type="nucleotide sequence ID" value="NZ_JQZW01000006.1"/>
</dbReference>
<dbReference type="STRING" id="266762.HQ36_01935"/>
<comment type="caution">
    <text evidence="4">The sequence shown here is derived from an EMBL/GenBank/DDBJ whole genome shotgun (WGS) entry which is preliminary data.</text>
</comment>
<organism evidence="4 5">
    <name type="scientific">Porphyromonas gingivicanis</name>
    <dbReference type="NCBI Taxonomy" id="266762"/>
    <lineage>
        <taxon>Bacteria</taxon>
        <taxon>Pseudomonadati</taxon>
        <taxon>Bacteroidota</taxon>
        <taxon>Bacteroidia</taxon>
        <taxon>Bacteroidales</taxon>
        <taxon>Porphyromonadaceae</taxon>
        <taxon>Porphyromonas</taxon>
    </lineage>
</organism>
<dbReference type="eggNOG" id="COG0783">
    <property type="taxonomic scope" value="Bacteria"/>
</dbReference>
<sequence>MNNKIFSITGLNSNDLKGVVSRLETLLASYQVYYNNLRGYHWHIRGPLFYQLHAQFEKWYDATAEKIDEIAERLLQLEVVPENRMSVLIGQSKIKETTKMTDSDSILSEILENYKVLMALERETLSAASEAGDEVTVALMGDFLAEQEKEIWMLTAYLN</sequence>
<feature type="domain" description="Ferritin/DPS" evidence="3">
    <location>
        <begin position="23"/>
        <end position="159"/>
    </location>
</feature>